<evidence type="ECO:0000256" key="1">
    <source>
        <dbReference type="SAM" id="MobiDB-lite"/>
    </source>
</evidence>
<protein>
    <recommendedName>
        <fullName evidence="5">Ser-Thr-rich glycosyl-phosphatidyl-inositol-anchored membrane family-domain-containing protein</fullName>
    </recommendedName>
</protein>
<evidence type="ECO:0000313" key="3">
    <source>
        <dbReference type="EMBL" id="RDX50331.1"/>
    </source>
</evidence>
<gene>
    <name evidence="3" type="ORF">OH76DRAFT_471271</name>
</gene>
<keyword evidence="2" id="KW-0732">Signal</keyword>
<keyword evidence="4" id="KW-1185">Reference proteome</keyword>
<feature type="region of interest" description="Disordered" evidence="1">
    <location>
        <begin position="140"/>
        <end position="243"/>
    </location>
</feature>
<evidence type="ECO:0000256" key="2">
    <source>
        <dbReference type="SAM" id="SignalP"/>
    </source>
</evidence>
<dbReference type="EMBL" id="KZ857400">
    <property type="protein sequence ID" value="RDX50331.1"/>
    <property type="molecule type" value="Genomic_DNA"/>
</dbReference>
<feature type="compositionally biased region" description="Low complexity" evidence="1">
    <location>
        <begin position="180"/>
        <end position="243"/>
    </location>
</feature>
<dbReference type="STRING" id="139420.A0A371DCQ1"/>
<feature type="compositionally biased region" description="Polar residues" evidence="1">
    <location>
        <begin position="140"/>
        <end position="179"/>
    </location>
</feature>
<dbReference type="OrthoDB" id="2339190at2759"/>
<sequence>MLFLIMNLLSVLLVLAATALATPLSITLRDSVSPPITNPTAQTVWRAGETVTVTWDVAALNGAQPSNPLAKIILGTFTDNVEHLMLESPLASGFPILSGNVSLVVPPVPSGSDYIVCLLGTSGDISPAFTIIANDASSSGSATQPQTLAASSSNTLPPHQTGGPSTSVSLPPTGVTRTDPTASSSSTSVPTTTSASVSVTSGILPSGVSGTSGSVTSPGMSASATSTSASSSSAATGAAGNSGSKCSLKGLRLYSVVISATTLLIFL</sequence>
<dbReference type="AlphaFoldDB" id="A0A371DCQ1"/>
<accession>A0A371DCQ1</accession>
<name>A0A371DCQ1_9APHY</name>
<proteinExistence type="predicted"/>
<dbReference type="Proteomes" id="UP000256964">
    <property type="component" value="Unassembled WGS sequence"/>
</dbReference>
<feature type="signal peptide" evidence="2">
    <location>
        <begin position="1"/>
        <end position="21"/>
    </location>
</feature>
<feature type="chain" id="PRO_5016811515" description="Ser-Thr-rich glycosyl-phosphatidyl-inositol-anchored membrane family-domain-containing protein" evidence="2">
    <location>
        <begin position="22"/>
        <end position="267"/>
    </location>
</feature>
<organism evidence="3 4">
    <name type="scientific">Lentinus brumalis</name>
    <dbReference type="NCBI Taxonomy" id="2498619"/>
    <lineage>
        <taxon>Eukaryota</taxon>
        <taxon>Fungi</taxon>
        <taxon>Dikarya</taxon>
        <taxon>Basidiomycota</taxon>
        <taxon>Agaricomycotina</taxon>
        <taxon>Agaricomycetes</taxon>
        <taxon>Polyporales</taxon>
        <taxon>Polyporaceae</taxon>
        <taxon>Lentinus</taxon>
    </lineage>
</organism>
<evidence type="ECO:0000313" key="4">
    <source>
        <dbReference type="Proteomes" id="UP000256964"/>
    </source>
</evidence>
<reference evidence="3 4" key="1">
    <citation type="journal article" date="2018" name="Biotechnol. Biofuels">
        <title>Integrative visual omics of the white-rot fungus Polyporus brumalis exposes the biotechnological potential of its oxidative enzymes for delignifying raw plant biomass.</title>
        <authorList>
            <person name="Miyauchi S."/>
            <person name="Rancon A."/>
            <person name="Drula E."/>
            <person name="Hage H."/>
            <person name="Chaduli D."/>
            <person name="Favel A."/>
            <person name="Grisel S."/>
            <person name="Henrissat B."/>
            <person name="Herpoel-Gimbert I."/>
            <person name="Ruiz-Duenas F.J."/>
            <person name="Chevret D."/>
            <person name="Hainaut M."/>
            <person name="Lin J."/>
            <person name="Wang M."/>
            <person name="Pangilinan J."/>
            <person name="Lipzen A."/>
            <person name="Lesage-Meessen L."/>
            <person name="Navarro D."/>
            <person name="Riley R."/>
            <person name="Grigoriev I.V."/>
            <person name="Zhou S."/>
            <person name="Raouche S."/>
            <person name="Rosso M.N."/>
        </authorList>
    </citation>
    <scope>NUCLEOTIDE SEQUENCE [LARGE SCALE GENOMIC DNA]</scope>
    <source>
        <strain evidence="3 4">BRFM 1820</strain>
    </source>
</reference>
<evidence type="ECO:0008006" key="5">
    <source>
        <dbReference type="Google" id="ProtNLM"/>
    </source>
</evidence>